<feature type="domain" description="DUF1730" evidence="7">
    <location>
        <begin position="60"/>
        <end position="142"/>
    </location>
</feature>
<feature type="binding site" evidence="6">
    <location>
        <begin position="248"/>
        <end position="249"/>
    </location>
    <ligand>
        <name>cob(II)alamin</name>
        <dbReference type="ChEBI" id="CHEBI:16304"/>
    </ligand>
</feature>
<keyword evidence="6" id="KW-0846">Cobalamin</keyword>
<comment type="pathway">
    <text evidence="6">tRNA modification; tRNA-queuosine biosynthesis.</text>
</comment>
<evidence type="ECO:0000256" key="2">
    <source>
        <dbReference type="ARBA" id="ARBA00022723"/>
    </source>
</evidence>
<dbReference type="GO" id="GO:0051539">
    <property type="term" value="F:4 iron, 4 sulfur cluster binding"/>
    <property type="evidence" value="ECO:0007669"/>
    <property type="project" value="UniProtKB-KW"/>
</dbReference>
<dbReference type="InterPro" id="IPR011989">
    <property type="entry name" value="ARM-like"/>
</dbReference>
<comment type="similarity">
    <text evidence="6">Belongs to the QueG family.</text>
</comment>
<evidence type="ECO:0000256" key="5">
    <source>
        <dbReference type="ARBA" id="ARBA00023014"/>
    </source>
</evidence>
<feature type="binding site" evidence="6">
    <location>
        <position position="195"/>
    </location>
    <ligand>
        <name>[4Fe-4S] cluster</name>
        <dbReference type="ChEBI" id="CHEBI:49883"/>
        <label>1</label>
    </ligand>
</feature>
<feature type="binding site" evidence="6">
    <location>
        <position position="201"/>
    </location>
    <ligand>
        <name>[4Fe-4S] cluster</name>
        <dbReference type="ChEBI" id="CHEBI:49883"/>
        <label>1</label>
    </ligand>
</feature>
<evidence type="ECO:0000256" key="6">
    <source>
        <dbReference type="HAMAP-Rule" id="MF_00916"/>
    </source>
</evidence>
<keyword evidence="6" id="KW-0671">Queuosine biosynthesis</keyword>
<dbReference type="PANTHER" id="PTHR30002">
    <property type="entry name" value="EPOXYQUEUOSINE REDUCTASE"/>
    <property type="match status" value="1"/>
</dbReference>
<keyword evidence="6" id="KW-0963">Cytoplasm</keyword>
<feature type="active site" description="Proton donor" evidence="6">
    <location>
        <position position="141"/>
    </location>
</feature>
<feature type="binding site" evidence="6">
    <location>
        <position position="205"/>
    </location>
    <ligand>
        <name>[4Fe-4S] cluster</name>
        <dbReference type="ChEBI" id="CHEBI:49883"/>
        <label>2</label>
    </ligand>
</feature>
<feature type="binding site" evidence="6">
    <location>
        <position position="141"/>
    </location>
    <ligand>
        <name>cob(II)alamin</name>
        <dbReference type="ChEBI" id="CHEBI:16304"/>
    </ligand>
</feature>
<dbReference type="GO" id="GO:0031419">
    <property type="term" value="F:cobalamin binding"/>
    <property type="evidence" value="ECO:0007669"/>
    <property type="project" value="UniProtKB-KW"/>
</dbReference>
<name>A0A0X8X7X7_HALHR</name>
<feature type="binding site" evidence="6">
    <location>
        <position position="223"/>
    </location>
    <ligand>
        <name>cob(II)alamin</name>
        <dbReference type="ChEBI" id="CHEBI:16304"/>
    </ligand>
</feature>
<dbReference type="GO" id="GO:0052693">
    <property type="term" value="F:epoxyqueuosine reductase activity"/>
    <property type="evidence" value="ECO:0007669"/>
    <property type="project" value="UniProtKB-UniRule"/>
</dbReference>
<dbReference type="GO" id="GO:0008616">
    <property type="term" value="P:tRNA queuosine(34) biosynthetic process"/>
    <property type="evidence" value="ECO:0007669"/>
    <property type="project" value="UniProtKB-UniRule"/>
</dbReference>
<dbReference type="RefSeq" id="WP_096407897.1">
    <property type="nucleotide sequence ID" value="NZ_AP017372.2"/>
</dbReference>
<feature type="binding site" evidence="6">
    <location>
        <position position="221"/>
    </location>
    <ligand>
        <name>[4Fe-4S] cluster</name>
        <dbReference type="ChEBI" id="CHEBI:49883"/>
        <label>2</label>
    </ligand>
</feature>
<dbReference type="EC" id="1.17.99.6" evidence="6"/>
<comment type="cofactor">
    <cofactor evidence="6">
        <name>cob(II)alamin</name>
        <dbReference type="ChEBI" id="CHEBI:16304"/>
    </cofactor>
</comment>
<dbReference type="InterPro" id="IPR013542">
    <property type="entry name" value="QueG_DUF1730"/>
</dbReference>
<dbReference type="InterPro" id="IPR017900">
    <property type="entry name" value="4Fe4S_Fe_S_CS"/>
</dbReference>
<comment type="subunit">
    <text evidence="6">Monomer.</text>
</comment>
<comment type="function">
    <text evidence="6">Catalyzes the conversion of epoxyqueuosine (oQ) to queuosine (Q), which is a hypermodified base found in the wobble positions of tRNA(Asp), tRNA(Asn), tRNA(His) and tRNA(Tyr).</text>
</comment>
<dbReference type="Pfam" id="PF13484">
    <property type="entry name" value="Fer4_16"/>
    <property type="match status" value="1"/>
</dbReference>
<keyword evidence="4 6" id="KW-0408">Iron</keyword>
<feature type="binding site" evidence="6">
    <location>
        <position position="165"/>
    </location>
    <ligand>
        <name>cob(II)alamin</name>
        <dbReference type="ChEBI" id="CHEBI:16304"/>
    </ligand>
</feature>
<dbReference type="Gene3D" id="3.30.70.20">
    <property type="match status" value="1"/>
</dbReference>
<keyword evidence="6" id="KW-0170">Cobalt</keyword>
<dbReference type="HAMAP" id="MF_00916">
    <property type="entry name" value="QueG"/>
    <property type="match status" value="1"/>
</dbReference>
<dbReference type="PROSITE" id="PS00198">
    <property type="entry name" value="4FE4S_FER_1"/>
    <property type="match status" value="1"/>
</dbReference>
<dbReference type="AlphaFoldDB" id="A0A0X8X7X7"/>
<keyword evidence="9" id="KW-1185">Reference proteome</keyword>
<evidence type="ECO:0000313" key="8">
    <source>
        <dbReference type="EMBL" id="BAU57185.1"/>
    </source>
</evidence>
<keyword evidence="3 6" id="KW-0560">Oxidoreductase</keyword>
<keyword evidence="6" id="KW-0819">tRNA processing</keyword>
<organism evidence="8 9">
    <name type="scientific">Halorhodospira halochloris</name>
    <name type="common">Ectothiorhodospira halochloris</name>
    <dbReference type="NCBI Taxonomy" id="1052"/>
    <lineage>
        <taxon>Bacteria</taxon>
        <taxon>Pseudomonadati</taxon>
        <taxon>Pseudomonadota</taxon>
        <taxon>Gammaproteobacteria</taxon>
        <taxon>Chromatiales</taxon>
        <taxon>Ectothiorhodospiraceae</taxon>
        <taxon>Halorhodospira</taxon>
    </lineage>
</organism>
<reference evidence="8" key="1">
    <citation type="submission" date="2016-02" db="EMBL/GenBank/DDBJ databases">
        <title>Halorhodospira halochloris DSM-1059 complete genome, version 2.</title>
        <authorList>
            <person name="Tsukatani Y."/>
        </authorList>
    </citation>
    <scope>NUCLEOTIDE SEQUENCE</scope>
    <source>
        <strain evidence="8">DSM 1059</strain>
    </source>
</reference>
<comment type="caution">
    <text evidence="6">Lacks conserved residue(s) required for the propagation of feature annotation.</text>
</comment>
<accession>A0A0X8X7X7</accession>
<gene>
    <name evidence="6 8" type="primary">queG</name>
    <name evidence="8" type="ORF">HH1059_05010</name>
</gene>
<dbReference type="OrthoDB" id="9784571at2"/>
<dbReference type="GO" id="GO:0046872">
    <property type="term" value="F:metal ion binding"/>
    <property type="evidence" value="ECO:0007669"/>
    <property type="project" value="UniProtKB-KW"/>
</dbReference>
<dbReference type="Proteomes" id="UP000218890">
    <property type="component" value="Chromosome"/>
</dbReference>
<comment type="subcellular location">
    <subcellularLocation>
        <location evidence="6">Cytoplasm</location>
    </subcellularLocation>
</comment>
<feature type="binding site" evidence="6">
    <location>
        <position position="176"/>
    </location>
    <ligand>
        <name>cob(II)alamin</name>
        <dbReference type="ChEBI" id="CHEBI:16304"/>
    </ligand>
</feature>
<feature type="binding site" evidence="6">
    <location>
        <position position="198"/>
    </location>
    <ligand>
        <name>[4Fe-4S] cluster</name>
        <dbReference type="ChEBI" id="CHEBI:49883"/>
        <label>1</label>
    </ligand>
</feature>
<dbReference type="Gene3D" id="1.25.10.10">
    <property type="entry name" value="Leucine-rich Repeat Variant"/>
    <property type="match status" value="1"/>
</dbReference>
<evidence type="ECO:0000256" key="1">
    <source>
        <dbReference type="ARBA" id="ARBA00022485"/>
    </source>
</evidence>
<dbReference type="SUPFAM" id="SSF46548">
    <property type="entry name" value="alpha-helical ferredoxin"/>
    <property type="match status" value="1"/>
</dbReference>
<evidence type="ECO:0000313" key="9">
    <source>
        <dbReference type="Proteomes" id="UP000218890"/>
    </source>
</evidence>
<dbReference type="InterPro" id="IPR004453">
    <property type="entry name" value="QueG"/>
</dbReference>
<comment type="catalytic activity">
    <reaction evidence="6">
        <text>epoxyqueuosine(34) in tRNA + AH2 = queuosine(34) in tRNA + A + H2O</text>
        <dbReference type="Rhea" id="RHEA:32159"/>
        <dbReference type="Rhea" id="RHEA-COMP:18571"/>
        <dbReference type="Rhea" id="RHEA-COMP:18582"/>
        <dbReference type="ChEBI" id="CHEBI:13193"/>
        <dbReference type="ChEBI" id="CHEBI:15377"/>
        <dbReference type="ChEBI" id="CHEBI:17499"/>
        <dbReference type="ChEBI" id="CHEBI:194431"/>
        <dbReference type="ChEBI" id="CHEBI:194443"/>
        <dbReference type="EC" id="1.17.99.6"/>
    </reaction>
</comment>
<evidence type="ECO:0000256" key="4">
    <source>
        <dbReference type="ARBA" id="ARBA00023004"/>
    </source>
</evidence>
<feature type="binding site" evidence="6">
    <location>
        <position position="162"/>
    </location>
    <ligand>
        <name>cob(II)alamin</name>
        <dbReference type="ChEBI" id="CHEBI:16304"/>
    </ligand>
</feature>
<keyword evidence="2 6" id="KW-0479">Metal-binding</keyword>
<keyword evidence="5 6" id="KW-0411">Iron-sulfur</keyword>
<feature type="binding site" evidence="6">
    <location>
        <position position="248"/>
    </location>
    <ligand>
        <name>[4Fe-4S] cluster</name>
        <dbReference type="ChEBI" id="CHEBI:49883"/>
        <label>2</label>
    </ligand>
</feature>
<evidence type="ECO:0000256" key="3">
    <source>
        <dbReference type="ARBA" id="ARBA00023002"/>
    </source>
</evidence>
<feature type="binding site" evidence="6">
    <location>
        <position position="251"/>
    </location>
    <ligand>
        <name>[4Fe-4S] cluster</name>
        <dbReference type="ChEBI" id="CHEBI:49883"/>
        <label>2</label>
    </ligand>
</feature>
<feature type="binding site" evidence="6">
    <location>
        <position position="60"/>
    </location>
    <ligand>
        <name>cob(II)alamin</name>
        <dbReference type="ChEBI" id="CHEBI:16304"/>
    </ligand>
</feature>
<keyword evidence="1 6" id="KW-0004">4Fe-4S</keyword>
<sequence>MSTEPIDPAPIRSWAKELGFSDCRIAAPHLPIEDEERLLDWLRQQRHGEMHFMARHGRKRARPKQLFPDAQAIIVVRMDHFPATSAAQQAVLAEPSRGYVARYALGRDYHKVLRQRLALLGQRIAQEYSSHGPISHRTFVDSAPVLERALARQAGIGWVGKNTQLICKDAGSYCLLGELFVSLPLAPDSPVSNHCGSCRACLHNCPSQALLSPYQLDARRCVSYLTIEHPGSIPEELRPAIGNRIFGCDSCQQVCPWNHQTAQTALDDFQPRHGLDNALLAHLFEWDEATFLDRTAGMVIRRAGYERWRRNLAVALGNCAPSAESVSALNSGLSDPSAVVREHVRWALERLGHG</sequence>
<feature type="binding site" evidence="6">
    <location>
        <position position="255"/>
    </location>
    <ligand>
        <name>[4Fe-4S] cluster</name>
        <dbReference type="ChEBI" id="CHEBI:49883"/>
        <label>1</label>
    </ligand>
</feature>
<dbReference type="PANTHER" id="PTHR30002:SF4">
    <property type="entry name" value="EPOXYQUEUOSINE REDUCTASE"/>
    <property type="match status" value="1"/>
</dbReference>
<comment type="cofactor">
    <cofactor evidence="6">
        <name>[4Fe-4S] cluster</name>
        <dbReference type="ChEBI" id="CHEBI:49883"/>
    </cofactor>
    <text evidence="6">Binds 2 [4Fe-4S] clusters per monomer.</text>
</comment>
<dbReference type="KEGG" id="hhk:HH1059_05010"/>
<evidence type="ECO:0000259" key="7">
    <source>
        <dbReference type="Pfam" id="PF08331"/>
    </source>
</evidence>
<dbReference type="GO" id="GO:0005737">
    <property type="term" value="C:cytoplasm"/>
    <property type="evidence" value="ECO:0007669"/>
    <property type="project" value="UniProtKB-SubCell"/>
</dbReference>
<dbReference type="UniPathway" id="UPA00392"/>
<dbReference type="Pfam" id="PF08331">
    <property type="entry name" value="QueG_DUF1730"/>
    <property type="match status" value="1"/>
</dbReference>
<dbReference type="NCBIfam" id="TIGR00276">
    <property type="entry name" value="tRNA epoxyqueuosine(34) reductase QueG"/>
    <property type="match status" value="1"/>
</dbReference>
<dbReference type="EMBL" id="AP017372">
    <property type="protein sequence ID" value="BAU57185.1"/>
    <property type="molecule type" value="Genomic_DNA"/>
</dbReference>
<protein>
    <recommendedName>
        <fullName evidence="6">Epoxyqueuosine reductase</fullName>
        <ecNumber evidence="6">1.17.99.6</ecNumber>
    </recommendedName>
    <alternativeName>
        <fullName evidence="6">Queuosine biosynthesis protein QueG</fullName>
    </alternativeName>
</protein>
<proteinExistence type="inferred from homology"/>